<evidence type="ECO:0000256" key="1">
    <source>
        <dbReference type="SAM" id="Phobius"/>
    </source>
</evidence>
<gene>
    <name evidence="2" type="ORF">AUK05_01620</name>
</gene>
<comment type="caution">
    <text evidence="2">The sequence shown here is derived from an EMBL/GenBank/DDBJ whole genome shotgun (WGS) entry which is preliminary data.</text>
</comment>
<evidence type="ECO:0000313" key="3">
    <source>
        <dbReference type="Proteomes" id="UP000182344"/>
    </source>
</evidence>
<reference evidence="2 3" key="1">
    <citation type="journal article" date="2016" name="Environ. Microbiol.">
        <title>Genomic resolution of a cold subsurface aquifer community provides metabolic insights for novel microbes adapted to high CO concentrations.</title>
        <authorList>
            <person name="Probst A.J."/>
            <person name="Castelle C.J."/>
            <person name="Singh A."/>
            <person name="Brown C.T."/>
            <person name="Anantharaman K."/>
            <person name="Sharon I."/>
            <person name="Hug L.A."/>
            <person name="Burstein D."/>
            <person name="Emerson J.B."/>
            <person name="Thomas B.C."/>
            <person name="Banfield J.F."/>
        </authorList>
    </citation>
    <scope>NUCLEOTIDE SEQUENCE [LARGE SCALE GENOMIC DNA]</scope>
    <source>
        <strain evidence="2">CG2_30_35_20</strain>
    </source>
</reference>
<sequence>MVRASNLDLVAPDEIIEIKKDPPSLRNSGEVRQKVYDLLGHTSNPLSSFLIKPHVFKFKEQDDKEEIILVMRPHWFTNVSWVVSTIGMLMVPMLAQFLPVWGEVPLKYQTLGILFWYMITLAYALESFLSWYFDVYIITDERVIDIEFRNLLDKKFAEAKISMIQDVSSRVAGISQTMFNYGDVRVQTAAEIPELCFEKVSNPDKVIKVLQMMREEEELEAIEGRVR</sequence>
<dbReference type="PANTHER" id="PTHR37938">
    <property type="entry name" value="BLL0215 PROTEIN"/>
    <property type="match status" value="1"/>
</dbReference>
<dbReference type="AlphaFoldDB" id="A0A1J5HQ91"/>
<dbReference type="STRING" id="1805376.AUK05_01620"/>
<feature type="transmembrane region" description="Helical" evidence="1">
    <location>
        <begin position="113"/>
        <end position="133"/>
    </location>
</feature>
<feature type="transmembrane region" description="Helical" evidence="1">
    <location>
        <begin position="79"/>
        <end position="101"/>
    </location>
</feature>
<keyword evidence="1" id="KW-0812">Transmembrane</keyword>
<proteinExistence type="predicted"/>
<dbReference type="PANTHER" id="PTHR37938:SF1">
    <property type="entry name" value="BLL0215 PROTEIN"/>
    <property type="match status" value="1"/>
</dbReference>
<evidence type="ECO:0008006" key="4">
    <source>
        <dbReference type="Google" id="ProtNLM"/>
    </source>
</evidence>
<accession>A0A1J5HQ91</accession>
<keyword evidence="1" id="KW-1133">Transmembrane helix</keyword>
<name>A0A1J5HQ91_9BACT</name>
<keyword evidence="1" id="KW-0472">Membrane</keyword>
<dbReference type="Proteomes" id="UP000182344">
    <property type="component" value="Unassembled WGS sequence"/>
</dbReference>
<organism evidence="2 3">
    <name type="scientific">Candidatus Shapirobacteria bacterium CG2_30_35_20</name>
    <dbReference type="NCBI Taxonomy" id="1805376"/>
    <lineage>
        <taxon>Bacteria</taxon>
        <taxon>Candidatus Shapironibacteriota</taxon>
    </lineage>
</organism>
<protein>
    <recommendedName>
        <fullName evidence="4">DUF304 domain-containing protein</fullName>
    </recommendedName>
</protein>
<dbReference type="EMBL" id="MNZO01000023">
    <property type="protein sequence ID" value="OIP87265.1"/>
    <property type="molecule type" value="Genomic_DNA"/>
</dbReference>
<evidence type="ECO:0000313" key="2">
    <source>
        <dbReference type="EMBL" id="OIP87265.1"/>
    </source>
</evidence>